<organism evidence="1 2">
    <name type="scientific">Chryseobacterium aquaeductus</name>
    <dbReference type="NCBI Taxonomy" id="2675056"/>
    <lineage>
        <taxon>Bacteria</taxon>
        <taxon>Pseudomonadati</taxon>
        <taxon>Bacteroidota</taxon>
        <taxon>Flavobacteriia</taxon>
        <taxon>Flavobacteriales</taxon>
        <taxon>Weeksellaceae</taxon>
        <taxon>Chryseobacterium group</taxon>
        <taxon>Chryseobacterium</taxon>
    </lineage>
</organism>
<protein>
    <submittedName>
        <fullName evidence="1">Uncharacterized protein</fullName>
    </submittedName>
</protein>
<name>A0A9N8MFL2_9FLAO</name>
<proteinExistence type="predicted"/>
<gene>
    <name evidence="1" type="ORF">CHRY9390_01241</name>
</gene>
<comment type="caution">
    <text evidence="1">The sequence shown here is derived from an EMBL/GenBank/DDBJ whole genome shotgun (WGS) entry which is preliminary data.</text>
</comment>
<accession>A0A9N8MFL2</accession>
<dbReference type="EMBL" id="CAJIMS010000001">
    <property type="protein sequence ID" value="CAD7804560.1"/>
    <property type="molecule type" value="Genomic_DNA"/>
</dbReference>
<dbReference type="Proteomes" id="UP000662618">
    <property type="component" value="Unassembled WGS sequence"/>
</dbReference>
<reference evidence="1" key="1">
    <citation type="submission" date="2020-12" db="EMBL/GenBank/DDBJ databases">
        <authorList>
            <person name="Rodrigo-Torres L."/>
            <person name="Arahal R. D."/>
            <person name="Lucena T."/>
        </authorList>
    </citation>
    <scope>NUCLEOTIDE SEQUENCE</scope>
    <source>
        <strain evidence="1">CECT 9390</strain>
    </source>
</reference>
<dbReference type="AlphaFoldDB" id="A0A9N8MFL2"/>
<keyword evidence="2" id="KW-1185">Reference proteome</keyword>
<sequence length="44" mass="4906">MLRLHRKTVAKQAIKKIAVAKTTTANTMRKMTSLLAVTIVVRIV</sequence>
<evidence type="ECO:0000313" key="2">
    <source>
        <dbReference type="Proteomes" id="UP000662618"/>
    </source>
</evidence>
<evidence type="ECO:0000313" key="1">
    <source>
        <dbReference type="EMBL" id="CAD7804560.1"/>
    </source>
</evidence>